<evidence type="ECO:0000256" key="1">
    <source>
        <dbReference type="ARBA" id="ARBA00006484"/>
    </source>
</evidence>
<dbReference type="PANTHER" id="PTHR24320">
    <property type="entry name" value="RETINOL DEHYDROGENASE"/>
    <property type="match status" value="1"/>
</dbReference>
<accession>A0A194X960</accession>
<dbReference type="PANTHER" id="PTHR24320:SF236">
    <property type="entry name" value="SHORT-CHAIN DEHYDROGENASE-RELATED"/>
    <property type="match status" value="1"/>
</dbReference>
<protein>
    <submittedName>
        <fullName evidence="4">NAD(P)-binding protein</fullName>
    </submittedName>
</protein>
<comment type="similarity">
    <text evidence="1">Belongs to the short-chain dehydrogenases/reductases (SDR) family.</text>
</comment>
<evidence type="ECO:0000256" key="3">
    <source>
        <dbReference type="ARBA" id="ARBA00023002"/>
    </source>
</evidence>
<gene>
    <name evidence="4" type="ORF">LY89DRAFT_747835</name>
</gene>
<reference evidence="4 5" key="1">
    <citation type="submission" date="2015-10" db="EMBL/GenBank/DDBJ databases">
        <title>Full genome of DAOMC 229536 Phialocephala scopiformis, a fungal endophyte of spruce producing the potent anti-insectan compound rugulosin.</title>
        <authorList>
            <consortium name="DOE Joint Genome Institute"/>
            <person name="Walker A.K."/>
            <person name="Frasz S.L."/>
            <person name="Seifert K.A."/>
            <person name="Miller J.D."/>
            <person name="Mondo S.J."/>
            <person name="Labutti K."/>
            <person name="Lipzen A."/>
            <person name="Dockter R."/>
            <person name="Kennedy M."/>
            <person name="Grigoriev I.V."/>
            <person name="Spatafora J.W."/>
        </authorList>
    </citation>
    <scope>NUCLEOTIDE SEQUENCE [LARGE SCALE GENOMIC DNA]</scope>
    <source>
        <strain evidence="4 5">CBS 120377</strain>
    </source>
</reference>
<dbReference type="RefSeq" id="XP_018071058.1">
    <property type="nucleotide sequence ID" value="XM_018221140.1"/>
</dbReference>
<proteinExistence type="inferred from homology"/>
<dbReference type="SUPFAM" id="SSF51735">
    <property type="entry name" value="NAD(P)-binding Rossmann-fold domains"/>
    <property type="match status" value="1"/>
</dbReference>
<name>A0A194X960_MOLSC</name>
<dbReference type="Pfam" id="PF00106">
    <property type="entry name" value="adh_short"/>
    <property type="match status" value="1"/>
</dbReference>
<dbReference type="EMBL" id="KQ947415">
    <property type="protein sequence ID" value="KUJ16703.1"/>
    <property type="molecule type" value="Genomic_DNA"/>
</dbReference>
<evidence type="ECO:0000313" key="4">
    <source>
        <dbReference type="EMBL" id="KUJ16703.1"/>
    </source>
</evidence>
<dbReference type="GeneID" id="28830866"/>
<dbReference type="Proteomes" id="UP000070700">
    <property type="component" value="Unassembled WGS sequence"/>
</dbReference>
<evidence type="ECO:0000313" key="5">
    <source>
        <dbReference type="Proteomes" id="UP000070700"/>
    </source>
</evidence>
<dbReference type="OrthoDB" id="191139at2759"/>
<keyword evidence="3" id="KW-0560">Oxidoreductase</keyword>
<dbReference type="InterPro" id="IPR002347">
    <property type="entry name" value="SDR_fam"/>
</dbReference>
<dbReference type="KEGG" id="psco:LY89DRAFT_747835"/>
<sequence length="333" mass="36629">MAATWTDMCPPSPQFTEANMSDQFGRVFLVTGGTSGIGYETAKTLYHLNGTIYITSRSESSALKAVESIKSSLPHSSQVIKPGRGSISYLQLNPSDLRSIKSSANELLKKEKRLDVIIHNADVMLPADPKQKTEQGYHQLGINVLAPFILQHYLTPLLLSTASLLDAKAFSTRVIWVSSSGHRASPAPDGVAWDNVNLEGTDKKAMNVMLAYEFARRFQDNGNRILSLSLHPGALKTGLQGNLPRWFYAIFGRLRYETRMGALTECWAAIREIDIGNGEAGLLGNKTRGENGGYVVPWGRWGEGHEGVMNGLIEKGTGERLWGLLEAILMEYM</sequence>
<dbReference type="AlphaFoldDB" id="A0A194X960"/>
<organism evidence="4 5">
    <name type="scientific">Mollisia scopiformis</name>
    <name type="common">Conifer needle endophyte fungus</name>
    <name type="synonym">Phialocephala scopiformis</name>
    <dbReference type="NCBI Taxonomy" id="149040"/>
    <lineage>
        <taxon>Eukaryota</taxon>
        <taxon>Fungi</taxon>
        <taxon>Dikarya</taxon>
        <taxon>Ascomycota</taxon>
        <taxon>Pezizomycotina</taxon>
        <taxon>Leotiomycetes</taxon>
        <taxon>Helotiales</taxon>
        <taxon>Mollisiaceae</taxon>
        <taxon>Mollisia</taxon>
    </lineage>
</organism>
<evidence type="ECO:0000256" key="2">
    <source>
        <dbReference type="ARBA" id="ARBA00022857"/>
    </source>
</evidence>
<dbReference type="GO" id="GO:0016491">
    <property type="term" value="F:oxidoreductase activity"/>
    <property type="evidence" value="ECO:0007669"/>
    <property type="project" value="UniProtKB-KW"/>
</dbReference>
<dbReference type="STRING" id="149040.A0A194X960"/>
<dbReference type="PRINTS" id="PR00081">
    <property type="entry name" value="GDHRDH"/>
</dbReference>
<dbReference type="InParanoid" id="A0A194X960"/>
<dbReference type="InterPro" id="IPR036291">
    <property type="entry name" value="NAD(P)-bd_dom_sf"/>
</dbReference>
<keyword evidence="5" id="KW-1185">Reference proteome</keyword>
<keyword evidence="2" id="KW-0521">NADP</keyword>
<dbReference type="Gene3D" id="3.40.50.720">
    <property type="entry name" value="NAD(P)-binding Rossmann-like Domain"/>
    <property type="match status" value="1"/>
</dbReference>